<dbReference type="InterPro" id="IPR027469">
    <property type="entry name" value="Cation_efflux_TMD_sf"/>
</dbReference>
<keyword evidence="12 37" id="KW-0812">Transmembrane</keyword>
<dbReference type="GO" id="GO:0005874">
    <property type="term" value="C:microtubule"/>
    <property type="evidence" value="ECO:0007669"/>
    <property type="project" value="UniProtKB-KW"/>
</dbReference>
<dbReference type="AlphaFoldDB" id="A0A8J7NZU4"/>
<comment type="function">
    <text evidence="28">Electroneutral proton-coupled antiporter concentrating zinc ions into a variety of intracellular organelles including endosomes, zymogen granules and mitochondria. Thereby, plays a crucial role in cellular zinc homeostasis to confer upon cells protection against its potential cytotoxicity. Regulates the zinc concentration of milk, through the transport of zinc ions into secretory vesicles of mammary cells. By concentrating zinc ions into lysosomes participates to lysosomal-mediated cell death during early mammary gland involution.</text>
</comment>
<comment type="function">
    <text evidence="1">May bind and stabilize microtubules during myotubes formation.</text>
</comment>
<feature type="non-terminal residue" evidence="40">
    <location>
        <position position="644"/>
    </location>
</feature>
<comment type="subcellular location">
    <subcellularLocation>
        <location evidence="5">Cytoplasm</location>
    </subcellularLocation>
    <subcellularLocation>
        <location evidence="3">Endosome membrane</location>
        <topology evidence="3">Multi-pass membrane protein</topology>
    </subcellularLocation>
    <subcellularLocation>
        <location evidence="2">Lysosome membrane</location>
        <topology evidence="2">Multi-pass membrane protein</topology>
    </subcellularLocation>
    <subcellularLocation>
        <location evidence="4">Mitochondrion inner membrane</location>
        <topology evidence="4">Multi-pass membrane protein</topology>
    </subcellularLocation>
    <subcellularLocation>
        <location evidence="29">Zymogen granule membrane</location>
        <topology evidence="29">Multi-pass membrane protein</topology>
    </subcellularLocation>
</comment>
<evidence type="ECO:0000256" key="26">
    <source>
        <dbReference type="ARBA" id="ARBA00023329"/>
    </source>
</evidence>
<keyword evidence="20 37" id="KW-1133">Transmembrane helix</keyword>
<keyword evidence="41" id="KW-1185">Reference proteome</keyword>
<keyword evidence="23" id="KW-0496">Mitochondrion</keyword>
<organism evidence="40 41">
    <name type="scientific">Atractosteus spatula</name>
    <name type="common">Alligator gar</name>
    <name type="synonym">Lepisosteus spatula</name>
    <dbReference type="NCBI Taxonomy" id="7917"/>
    <lineage>
        <taxon>Eukaryota</taxon>
        <taxon>Metazoa</taxon>
        <taxon>Chordata</taxon>
        <taxon>Craniata</taxon>
        <taxon>Vertebrata</taxon>
        <taxon>Euteleostomi</taxon>
        <taxon>Actinopterygii</taxon>
        <taxon>Neopterygii</taxon>
        <taxon>Holostei</taxon>
        <taxon>Semionotiformes</taxon>
        <taxon>Lepisosteidae</taxon>
        <taxon>Atractosteus</taxon>
    </lineage>
</organism>
<evidence type="ECO:0000259" key="39">
    <source>
        <dbReference type="PROSITE" id="PS50119"/>
    </source>
</evidence>
<comment type="catalytic activity">
    <reaction evidence="27">
        <text>Zn(2+)(in) + 2 H(+)(out) = Zn(2+)(out) + 2 H(+)(in)</text>
        <dbReference type="Rhea" id="RHEA:72627"/>
        <dbReference type="ChEBI" id="CHEBI:15378"/>
        <dbReference type="ChEBI" id="CHEBI:29105"/>
    </reaction>
</comment>
<feature type="domain" description="B box-type" evidence="39">
    <location>
        <begin position="116"/>
        <end position="158"/>
    </location>
</feature>
<sequence length="644" mass="72381">MDFQSSIIQESNRMENLEKQLICPICLEIFSKPVVILPCQHNLCRKCANDVFQAANPYWTSRGTNISGGRFRCPSCRHEVVLDRHGVYGLQRNLLVENIIDIYKQESSSPRPLKKVDQPMCLEHEDEKINIYCVTCQVPTCSMCKVFGAHKNCEVSPLQNVYQHQKTELSDGIATLVAGNDRVQAIMNQLEDTCRTIEENSQRQKQTLSEHFDMLYAILEERKGEMLLKISQEQEEKMSYVRSLIQQYKEQLDGSSKLVETAIHSMEEPTVATFLMNAKQLLKDPYKAFGGQTLNSFPYDLSTVELQGQSQQHCHSKLGEARCGEREKRRARLQLYVASAVCLVFIIGEVVGGYLAHSLAIMTDAAHLLTDFASMLISLFSLWMSSRPATKTMNFGWHRAEILGALLSVLSIWVVTGVLVYLAVQRILSNQFEIEGEIMLITSGCAVAVNIIMGITLHQSTNLHGHGHGAHSPPQSHNASHSHQQNPSVRAAYIHVIGDLLQSFGILVAAYIVYFKPEYKIVDPICTFLFSVLVLFTTLSILRDVLRVLMEGTPKGVDFNHVKDTLLSIPGVQALHSLHIWALTVNQPVLSVHIAIKEDAEGQAVLKEASQVLQAKFDFHTTTIQIENYSDDMRSCHQCQDPRD</sequence>
<feature type="transmembrane region" description="Helical" evidence="37">
    <location>
        <begin position="365"/>
        <end position="383"/>
    </location>
</feature>
<dbReference type="GO" id="GO:0015297">
    <property type="term" value="F:antiporter activity"/>
    <property type="evidence" value="ECO:0007669"/>
    <property type="project" value="UniProtKB-KW"/>
</dbReference>
<evidence type="ECO:0000256" key="10">
    <source>
        <dbReference type="ARBA" id="ARBA00022490"/>
    </source>
</evidence>
<evidence type="ECO:0000256" key="23">
    <source>
        <dbReference type="ARBA" id="ARBA00023128"/>
    </source>
</evidence>
<dbReference type="PANTHER" id="PTHR11562">
    <property type="entry name" value="CATION EFFLUX PROTEIN/ ZINC TRANSPORTER"/>
    <property type="match status" value="1"/>
</dbReference>
<dbReference type="EMBL" id="JAAWVO010054850">
    <property type="protein sequence ID" value="MBN3321370.1"/>
    <property type="molecule type" value="Genomic_DNA"/>
</dbReference>
<dbReference type="GO" id="GO:0062111">
    <property type="term" value="P:zinc ion import into organelle"/>
    <property type="evidence" value="ECO:0007669"/>
    <property type="project" value="UniProtKB-ARBA"/>
</dbReference>
<dbReference type="Pfam" id="PF00643">
    <property type="entry name" value="zf-B_box"/>
    <property type="match status" value="1"/>
</dbReference>
<dbReference type="GO" id="GO:0010008">
    <property type="term" value="C:endosome membrane"/>
    <property type="evidence" value="ECO:0007669"/>
    <property type="project" value="UniProtKB-SubCell"/>
</dbReference>
<dbReference type="Gene3D" id="1.20.1510.10">
    <property type="entry name" value="Cation efflux protein transmembrane domain"/>
    <property type="match status" value="1"/>
</dbReference>
<keyword evidence="25" id="KW-0458">Lysosome</keyword>
<evidence type="ECO:0000256" key="24">
    <source>
        <dbReference type="ARBA" id="ARBA00023136"/>
    </source>
</evidence>
<evidence type="ECO:0000256" key="22">
    <source>
        <dbReference type="ARBA" id="ARBA00023065"/>
    </source>
</evidence>
<evidence type="ECO:0000256" key="30">
    <source>
        <dbReference type="ARBA" id="ARBA00061875"/>
    </source>
</evidence>
<evidence type="ECO:0000256" key="5">
    <source>
        <dbReference type="ARBA" id="ARBA00004496"/>
    </source>
</evidence>
<evidence type="ECO:0000256" key="15">
    <source>
        <dbReference type="ARBA" id="ARBA00022753"/>
    </source>
</evidence>
<dbReference type="InterPro" id="IPR017907">
    <property type="entry name" value="Znf_RING_CS"/>
</dbReference>
<dbReference type="PROSITE" id="PS50089">
    <property type="entry name" value="ZF_RING_2"/>
    <property type="match status" value="1"/>
</dbReference>
<evidence type="ECO:0000256" key="1">
    <source>
        <dbReference type="ARBA" id="ARBA00003888"/>
    </source>
</evidence>
<dbReference type="Pfam" id="PF16916">
    <property type="entry name" value="ZT_dimer"/>
    <property type="match status" value="1"/>
</dbReference>
<feature type="transmembrane region" description="Helical" evidence="37">
    <location>
        <begin position="436"/>
        <end position="457"/>
    </location>
</feature>
<feature type="transmembrane region" description="Helical" evidence="37">
    <location>
        <begin position="521"/>
        <end position="542"/>
    </location>
</feature>
<dbReference type="InterPro" id="IPR013083">
    <property type="entry name" value="Znf_RING/FYVE/PHD"/>
</dbReference>
<dbReference type="GO" id="GO:0005765">
    <property type="term" value="C:lysosomal membrane"/>
    <property type="evidence" value="ECO:0007669"/>
    <property type="project" value="UniProtKB-SubCell"/>
</dbReference>
<evidence type="ECO:0000256" key="20">
    <source>
        <dbReference type="ARBA" id="ARBA00022989"/>
    </source>
</evidence>
<dbReference type="InterPro" id="IPR050681">
    <property type="entry name" value="CDF/SLC30A"/>
</dbReference>
<dbReference type="SUPFAM" id="SSF160240">
    <property type="entry name" value="Cation efflux protein cytoplasmic domain-like"/>
    <property type="match status" value="1"/>
</dbReference>
<evidence type="ECO:0000256" key="19">
    <source>
        <dbReference type="ARBA" id="ARBA00022906"/>
    </source>
</evidence>
<dbReference type="SUPFAM" id="SSF161111">
    <property type="entry name" value="Cation efflux protein transmembrane domain-like"/>
    <property type="match status" value="1"/>
</dbReference>
<evidence type="ECO:0000256" key="9">
    <source>
        <dbReference type="ARBA" id="ARBA00022449"/>
    </source>
</evidence>
<keyword evidence="9" id="KW-0050">Antiport</keyword>
<evidence type="ECO:0000256" key="33">
    <source>
        <dbReference type="ARBA" id="ARBA00077285"/>
    </source>
</evidence>
<keyword evidence="18" id="KW-0862">Zinc</keyword>
<dbReference type="SMART" id="SM00336">
    <property type="entry name" value="BBOX"/>
    <property type="match status" value="1"/>
</dbReference>
<dbReference type="InterPro" id="IPR058533">
    <property type="entry name" value="Cation_efflux_TM"/>
</dbReference>
<dbReference type="PROSITE" id="PS50119">
    <property type="entry name" value="ZF_BBOX"/>
    <property type="match status" value="1"/>
</dbReference>
<evidence type="ECO:0000256" key="3">
    <source>
        <dbReference type="ARBA" id="ARBA00004337"/>
    </source>
</evidence>
<evidence type="ECO:0000256" key="35">
    <source>
        <dbReference type="SAM" id="Coils"/>
    </source>
</evidence>
<feature type="transmembrane region" description="Helical" evidence="37">
    <location>
        <begin position="403"/>
        <end position="424"/>
    </location>
</feature>
<keyword evidence="13" id="KW-0493">Microtubule</keyword>
<evidence type="ECO:0000256" key="34">
    <source>
        <dbReference type="PROSITE-ProRule" id="PRU00024"/>
    </source>
</evidence>
<dbReference type="GO" id="GO:0008270">
    <property type="term" value="F:zinc ion binding"/>
    <property type="evidence" value="ECO:0007669"/>
    <property type="project" value="UniProtKB-KW"/>
</dbReference>
<dbReference type="PROSITE" id="PS00518">
    <property type="entry name" value="ZF_RING_1"/>
    <property type="match status" value="1"/>
</dbReference>
<dbReference type="Pfam" id="PF13445">
    <property type="entry name" value="zf-RING_UBOX"/>
    <property type="match status" value="1"/>
</dbReference>
<evidence type="ECO:0000256" key="2">
    <source>
        <dbReference type="ARBA" id="ARBA00004155"/>
    </source>
</evidence>
<evidence type="ECO:0000256" key="27">
    <source>
        <dbReference type="ARBA" id="ARBA00048349"/>
    </source>
</evidence>
<evidence type="ECO:0000256" key="16">
    <source>
        <dbReference type="ARBA" id="ARBA00022771"/>
    </source>
</evidence>
<dbReference type="GO" id="GO:0005886">
    <property type="term" value="C:plasma membrane"/>
    <property type="evidence" value="ECO:0007669"/>
    <property type="project" value="TreeGrafter"/>
</dbReference>
<dbReference type="InterPro" id="IPR002524">
    <property type="entry name" value="Cation_efflux"/>
</dbReference>
<evidence type="ECO:0000256" key="7">
    <source>
        <dbReference type="ARBA" id="ARBA00014725"/>
    </source>
</evidence>
<comment type="caution">
    <text evidence="40">The sequence shown here is derived from an EMBL/GenBank/DDBJ whole genome shotgun (WGS) entry which is preliminary data.</text>
</comment>
<feature type="region of interest" description="Disordered" evidence="36">
    <location>
        <begin position="463"/>
        <end position="483"/>
    </location>
</feature>
<evidence type="ECO:0000256" key="28">
    <source>
        <dbReference type="ARBA" id="ARBA00053997"/>
    </source>
</evidence>
<keyword evidence="22" id="KW-0406">Ion transport</keyword>
<evidence type="ECO:0000256" key="13">
    <source>
        <dbReference type="ARBA" id="ARBA00022701"/>
    </source>
</evidence>
<dbReference type="Gene3D" id="3.30.160.60">
    <property type="entry name" value="Classic Zinc Finger"/>
    <property type="match status" value="1"/>
</dbReference>
<keyword evidence="15" id="KW-0967">Endosome</keyword>
<dbReference type="InterPro" id="IPR027470">
    <property type="entry name" value="Cation_efflux_CTD"/>
</dbReference>
<evidence type="ECO:0000313" key="40">
    <source>
        <dbReference type="EMBL" id="MBN3321370.1"/>
    </source>
</evidence>
<evidence type="ECO:0000256" key="6">
    <source>
        <dbReference type="ARBA" id="ARBA00008873"/>
    </source>
</evidence>
<proteinExistence type="inferred from homology"/>
<accession>A0A8J7NZU4</accession>
<dbReference type="SUPFAM" id="SSF57845">
    <property type="entry name" value="B-box zinc-binding domain"/>
    <property type="match status" value="1"/>
</dbReference>
<dbReference type="PANTHER" id="PTHR11562:SF51">
    <property type="entry name" value="PROTON-COUPLED ZINC ANTIPORTER SLC30A2"/>
    <property type="match status" value="1"/>
</dbReference>
<feature type="compositionally biased region" description="Polar residues" evidence="36">
    <location>
        <begin position="473"/>
        <end position="483"/>
    </location>
</feature>
<evidence type="ECO:0000256" key="25">
    <source>
        <dbReference type="ARBA" id="ARBA00023228"/>
    </source>
</evidence>
<reference evidence="40" key="1">
    <citation type="journal article" date="2021" name="Cell">
        <title>Tracing the genetic footprints of vertebrate landing in non-teleost ray-finned fishes.</title>
        <authorList>
            <person name="Bi X."/>
            <person name="Wang K."/>
            <person name="Yang L."/>
            <person name="Pan H."/>
            <person name="Jiang H."/>
            <person name="Wei Q."/>
            <person name="Fang M."/>
            <person name="Yu H."/>
            <person name="Zhu C."/>
            <person name="Cai Y."/>
            <person name="He Y."/>
            <person name="Gan X."/>
            <person name="Zeng H."/>
            <person name="Yu D."/>
            <person name="Zhu Y."/>
            <person name="Jiang H."/>
            <person name="Qiu Q."/>
            <person name="Yang H."/>
            <person name="Zhang Y.E."/>
            <person name="Wang W."/>
            <person name="Zhu M."/>
            <person name="He S."/>
            <person name="Zhang G."/>
        </authorList>
    </citation>
    <scope>NUCLEOTIDE SEQUENCE</scope>
    <source>
        <strain evidence="40">Allg_001</strain>
    </source>
</reference>
<dbReference type="GO" id="GO:0010043">
    <property type="term" value="P:response to zinc ion"/>
    <property type="evidence" value="ECO:0007669"/>
    <property type="project" value="TreeGrafter"/>
</dbReference>
<evidence type="ECO:0000256" key="36">
    <source>
        <dbReference type="SAM" id="MobiDB-lite"/>
    </source>
</evidence>
<evidence type="ECO:0000313" key="41">
    <source>
        <dbReference type="Proteomes" id="UP000736164"/>
    </source>
</evidence>
<dbReference type="InterPro" id="IPR033492">
    <property type="entry name" value="Trim54_Bbox2_Zfn"/>
</dbReference>
<keyword evidence="21 35" id="KW-0175">Coiled coil</keyword>
<keyword evidence="11" id="KW-0597">Phosphoprotein</keyword>
<gene>
    <name evidence="40" type="primary">Slc30a2_0</name>
    <name evidence="40" type="ORF">GTO95_0014904</name>
</gene>
<dbReference type="Pfam" id="PF01545">
    <property type="entry name" value="Cation_efflux"/>
    <property type="match status" value="1"/>
</dbReference>
<keyword evidence="19" id="KW-0864">Zinc transport</keyword>
<comment type="similarity">
    <text evidence="6">Belongs to the cation diffusion facilitator (CDF) transporter (TC 2.A.4) family. SLC30A subfamily.</text>
</comment>
<keyword evidence="8" id="KW-0813">Transport</keyword>
<keyword evidence="26" id="KW-0968">Cytoplasmic vesicle</keyword>
<feature type="coiled-coil region" evidence="35">
    <location>
        <begin position="180"/>
        <end position="236"/>
    </location>
</feature>
<feature type="domain" description="RING-type" evidence="38">
    <location>
        <begin position="23"/>
        <end position="77"/>
    </location>
</feature>
<evidence type="ECO:0000256" key="37">
    <source>
        <dbReference type="SAM" id="Phobius"/>
    </source>
</evidence>
<dbReference type="GO" id="GO:0005743">
    <property type="term" value="C:mitochondrial inner membrane"/>
    <property type="evidence" value="ECO:0007669"/>
    <property type="project" value="UniProtKB-SubCell"/>
</dbReference>
<evidence type="ECO:0000256" key="32">
    <source>
        <dbReference type="ARBA" id="ARBA00076850"/>
    </source>
</evidence>
<dbReference type="GO" id="GO:0042589">
    <property type="term" value="C:zymogen granule membrane"/>
    <property type="evidence" value="ECO:0007669"/>
    <property type="project" value="UniProtKB-SubCell"/>
</dbReference>
<dbReference type="InterPro" id="IPR036837">
    <property type="entry name" value="Cation_efflux_CTD_sf"/>
</dbReference>
<feature type="transmembrane region" description="Helical" evidence="37">
    <location>
        <begin position="492"/>
        <end position="515"/>
    </location>
</feature>
<comment type="subunit">
    <text evidence="30">Homodimer. Interacts (via lysosomal targeting motif) with AP3D1; in AP-3-mediated transport to lysosomes. Interacts with TMEM163.</text>
</comment>
<evidence type="ECO:0000256" key="31">
    <source>
        <dbReference type="ARBA" id="ARBA00070392"/>
    </source>
</evidence>
<evidence type="ECO:0000256" key="21">
    <source>
        <dbReference type="ARBA" id="ARBA00023054"/>
    </source>
</evidence>
<evidence type="ECO:0000256" key="8">
    <source>
        <dbReference type="ARBA" id="ARBA00022448"/>
    </source>
</evidence>
<dbReference type="GO" id="GO:0005385">
    <property type="term" value="F:zinc ion transmembrane transporter activity"/>
    <property type="evidence" value="ECO:0007669"/>
    <property type="project" value="TreeGrafter"/>
</dbReference>
<dbReference type="CDD" id="cd19833">
    <property type="entry name" value="Bbox2_MuRF3_C-II"/>
    <property type="match status" value="1"/>
</dbReference>
<evidence type="ECO:0000256" key="17">
    <source>
        <dbReference type="ARBA" id="ARBA00022792"/>
    </source>
</evidence>
<evidence type="ECO:0000256" key="29">
    <source>
        <dbReference type="ARBA" id="ARBA00060459"/>
    </source>
</evidence>
<dbReference type="FunFam" id="1.20.1510.10:FF:000011">
    <property type="entry name" value="zinc transporter 2 isoform X1"/>
    <property type="match status" value="1"/>
</dbReference>
<dbReference type="InterPro" id="IPR000315">
    <property type="entry name" value="Znf_B-box"/>
</dbReference>
<feature type="non-terminal residue" evidence="40">
    <location>
        <position position="1"/>
    </location>
</feature>
<evidence type="ECO:0000256" key="11">
    <source>
        <dbReference type="ARBA" id="ARBA00022553"/>
    </source>
</evidence>
<dbReference type="Proteomes" id="UP000736164">
    <property type="component" value="Unassembled WGS sequence"/>
</dbReference>
<feature type="transmembrane region" description="Helical" evidence="37">
    <location>
        <begin position="335"/>
        <end position="359"/>
    </location>
</feature>
<name>A0A8J7NZU4_ATRSP</name>
<evidence type="ECO:0000256" key="14">
    <source>
        <dbReference type="ARBA" id="ARBA00022723"/>
    </source>
</evidence>
<dbReference type="InterPro" id="IPR027370">
    <property type="entry name" value="Znf-RING_euk"/>
</dbReference>
<evidence type="ECO:0000256" key="18">
    <source>
        <dbReference type="ARBA" id="ARBA00022833"/>
    </source>
</evidence>
<evidence type="ECO:0000256" key="12">
    <source>
        <dbReference type="ARBA" id="ARBA00022692"/>
    </source>
</evidence>
<protein>
    <recommendedName>
        <fullName evidence="31">Proton-coupled zinc antiporter SLC30A2</fullName>
    </recommendedName>
    <alternativeName>
        <fullName evidence="33">Solute carrier family 30 member 2</fullName>
    </alternativeName>
    <alternativeName>
        <fullName evidence="7">Tripartite motif-containing protein 54</fullName>
    </alternativeName>
    <alternativeName>
        <fullName evidence="32">Zinc transporter 2</fullName>
    </alternativeName>
</protein>
<keyword evidence="10" id="KW-0963">Cytoplasm</keyword>
<keyword evidence="16 34" id="KW-0863">Zinc-finger</keyword>
<dbReference type="Gene3D" id="1.20.5.170">
    <property type="match status" value="1"/>
</dbReference>
<dbReference type="InterPro" id="IPR001841">
    <property type="entry name" value="Znf_RING"/>
</dbReference>
<evidence type="ECO:0000256" key="4">
    <source>
        <dbReference type="ARBA" id="ARBA00004448"/>
    </source>
</evidence>
<keyword evidence="24 37" id="KW-0472">Membrane</keyword>
<dbReference type="SUPFAM" id="SSF57850">
    <property type="entry name" value="RING/U-box"/>
    <property type="match status" value="1"/>
</dbReference>
<dbReference type="SMART" id="SM00184">
    <property type="entry name" value="RING"/>
    <property type="match status" value="1"/>
</dbReference>
<dbReference type="FunFam" id="3.30.40.10:FF:000014">
    <property type="entry name" value="probable E3 ubiquitin-protein ligase MID2"/>
    <property type="match status" value="1"/>
</dbReference>
<dbReference type="NCBIfam" id="TIGR01297">
    <property type="entry name" value="CDF"/>
    <property type="match status" value="1"/>
</dbReference>
<evidence type="ECO:0000259" key="38">
    <source>
        <dbReference type="PROSITE" id="PS50089"/>
    </source>
</evidence>
<keyword evidence="14" id="KW-0479">Metal-binding</keyword>
<keyword evidence="17" id="KW-0999">Mitochondrion inner membrane</keyword>
<dbReference type="Gene3D" id="3.30.40.10">
    <property type="entry name" value="Zinc/RING finger domain, C3HC4 (zinc finger)"/>
    <property type="match status" value="1"/>
</dbReference>